<dbReference type="RefSeq" id="WP_160747568.1">
    <property type="nucleotide sequence ID" value="NZ_WTYK01000010.1"/>
</dbReference>
<keyword evidence="2" id="KW-1185">Reference proteome</keyword>
<proteinExistence type="predicted"/>
<evidence type="ECO:0008006" key="3">
    <source>
        <dbReference type="Google" id="ProtNLM"/>
    </source>
</evidence>
<dbReference type="AlphaFoldDB" id="A0A6I4UZP3"/>
<dbReference type="Proteomes" id="UP000469159">
    <property type="component" value="Unassembled WGS sequence"/>
</dbReference>
<dbReference type="OrthoDB" id="7550365at2"/>
<evidence type="ECO:0000313" key="1">
    <source>
        <dbReference type="EMBL" id="MXP42707.1"/>
    </source>
</evidence>
<sequence>MTRRDWSLAAALPLVLLLQSCERQEAPADELVESAEQFVGTKKSEPKPLANGPYAPRDTCGDLEGADAFRQSLAEAVRLRDADALVALAAEDIKLDFGGGTGRAELRKRLTSGEWNLWQELDELLALGCAANKQGGITIPWYFEQAIPGVDPMAGMIVTGEDVPLREAPEDGGAAASALSWGVVEISNFRPEAPYQQVKTTDGSQGFIATDKLRSLIDYRLSATSRNGKWSIVSFVAGD</sequence>
<evidence type="ECO:0000313" key="2">
    <source>
        <dbReference type="Proteomes" id="UP000469159"/>
    </source>
</evidence>
<organism evidence="1 2">
    <name type="scientific">Croceibacterium soli</name>
    <dbReference type="NCBI Taxonomy" id="1739690"/>
    <lineage>
        <taxon>Bacteria</taxon>
        <taxon>Pseudomonadati</taxon>
        <taxon>Pseudomonadota</taxon>
        <taxon>Alphaproteobacteria</taxon>
        <taxon>Sphingomonadales</taxon>
        <taxon>Erythrobacteraceae</taxon>
        <taxon>Croceibacterium</taxon>
    </lineage>
</organism>
<name>A0A6I4UZP3_9SPHN</name>
<accession>A0A6I4UZP3</accession>
<comment type="caution">
    <text evidence="1">The sequence shown here is derived from an EMBL/GenBank/DDBJ whole genome shotgun (WGS) entry which is preliminary data.</text>
</comment>
<gene>
    <name evidence="1" type="ORF">GRI75_13760</name>
</gene>
<protein>
    <recommendedName>
        <fullName evidence="3">SH3 domain-containing protein</fullName>
    </recommendedName>
</protein>
<dbReference type="EMBL" id="WTYK01000010">
    <property type="protein sequence ID" value="MXP42707.1"/>
    <property type="molecule type" value="Genomic_DNA"/>
</dbReference>
<dbReference type="PROSITE" id="PS51257">
    <property type="entry name" value="PROKAR_LIPOPROTEIN"/>
    <property type="match status" value="1"/>
</dbReference>
<reference evidence="1 2" key="1">
    <citation type="submission" date="2019-12" db="EMBL/GenBank/DDBJ databases">
        <title>Genomic-based taxomic classification of the family Erythrobacteraceae.</title>
        <authorList>
            <person name="Xu L."/>
        </authorList>
    </citation>
    <scope>NUCLEOTIDE SEQUENCE [LARGE SCALE GENOMIC DNA]</scope>
    <source>
        <strain evidence="1 2">MCCC 1K02066</strain>
    </source>
</reference>